<dbReference type="AlphaFoldDB" id="A0A0B7NA58"/>
<name>A0A0B7NA58_9FUNG</name>
<evidence type="ECO:0008006" key="4">
    <source>
        <dbReference type="Google" id="ProtNLM"/>
    </source>
</evidence>
<evidence type="ECO:0000313" key="3">
    <source>
        <dbReference type="Proteomes" id="UP000054107"/>
    </source>
</evidence>
<reference evidence="2 3" key="1">
    <citation type="submission" date="2014-09" db="EMBL/GenBank/DDBJ databases">
        <authorList>
            <person name="Ellenberger Sabrina"/>
        </authorList>
    </citation>
    <scope>NUCLEOTIDE SEQUENCE [LARGE SCALE GENOMIC DNA]</scope>
    <source>
        <strain evidence="2 3">CBS 412.66</strain>
    </source>
</reference>
<organism evidence="2 3">
    <name type="scientific">Parasitella parasitica</name>
    <dbReference type="NCBI Taxonomy" id="35722"/>
    <lineage>
        <taxon>Eukaryota</taxon>
        <taxon>Fungi</taxon>
        <taxon>Fungi incertae sedis</taxon>
        <taxon>Mucoromycota</taxon>
        <taxon>Mucoromycotina</taxon>
        <taxon>Mucoromycetes</taxon>
        <taxon>Mucorales</taxon>
        <taxon>Mucorineae</taxon>
        <taxon>Mucoraceae</taxon>
        <taxon>Parasitella</taxon>
    </lineage>
</organism>
<dbReference type="STRING" id="35722.A0A0B7NA58"/>
<evidence type="ECO:0000256" key="1">
    <source>
        <dbReference type="SAM" id="MobiDB-lite"/>
    </source>
</evidence>
<dbReference type="EMBL" id="LN727601">
    <property type="protein sequence ID" value="CEP12298.1"/>
    <property type="molecule type" value="Genomic_DNA"/>
</dbReference>
<dbReference type="Proteomes" id="UP000054107">
    <property type="component" value="Unassembled WGS sequence"/>
</dbReference>
<feature type="region of interest" description="Disordered" evidence="1">
    <location>
        <begin position="1"/>
        <end position="23"/>
    </location>
</feature>
<gene>
    <name evidence="2" type="primary">PARPA_06232.1 scaffold 21360</name>
</gene>
<proteinExistence type="predicted"/>
<protein>
    <recommendedName>
        <fullName evidence="4">No apical meristem-associated C-terminal domain-containing protein</fullName>
    </recommendedName>
</protein>
<keyword evidence="3" id="KW-1185">Reference proteome</keyword>
<evidence type="ECO:0000313" key="2">
    <source>
        <dbReference type="EMBL" id="CEP12298.1"/>
    </source>
</evidence>
<feature type="region of interest" description="Disordered" evidence="1">
    <location>
        <begin position="52"/>
        <end position="76"/>
    </location>
</feature>
<sequence>MEGGPREGKSGGQGKEGSWLYSCKDQEREKAEAKAKKVLASIPAPLLVDDVDNVEDPDARPIRRQKAKAPSLGSHKASLEEIRKISDENAAIDQEILKEFMRQNELKERELVLQEKRLMFEMKAADYLYDDNLNVDEEIEINPP</sequence>
<accession>A0A0B7NA58</accession>